<dbReference type="AlphaFoldDB" id="A0A2J5HMZ7"/>
<dbReference type="OrthoDB" id="61390at2759"/>
<dbReference type="Proteomes" id="UP000235023">
    <property type="component" value="Unassembled WGS sequence"/>
</dbReference>
<proteinExistence type="predicted"/>
<evidence type="ECO:0000313" key="2">
    <source>
        <dbReference type="Proteomes" id="UP000235023"/>
    </source>
</evidence>
<reference evidence="2" key="1">
    <citation type="submission" date="2017-12" db="EMBL/GenBank/DDBJ databases">
        <authorList>
            <consortium name="DOE Joint Genome Institute"/>
            <person name="Mondo S.J."/>
            <person name="Kjaerbolling I."/>
            <person name="Vesth T.C."/>
            <person name="Frisvad J.C."/>
            <person name="Nybo J.L."/>
            <person name="Theobald S."/>
            <person name="Kuo A."/>
            <person name="Bowyer P."/>
            <person name="Matsuda Y."/>
            <person name="Lyhne E.K."/>
            <person name="Kogle M.E."/>
            <person name="Clum A."/>
            <person name="Lipzen A."/>
            <person name="Salamov A."/>
            <person name="Ngan C.Y."/>
            <person name="Daum C."/>
            <person name="Chiniquy J."/>
            <person name="Barry K."/>
            <person name="LaButti K."/>
            <person name="Haridas S."/>
            <person name="Simmons B.A."/>
            <person name="Magnuson J.K."/>
            <person name="Mortensen U.H."/>
            <person name="Larsen T.O."/>
            <person name="Grigoriev I.V."/>
            <person name="Baker S.E."/>
            <person name="Andersen M.R."/>
            <person name="Nordberg H.P."/>
            <person name="Cantor M.N."/>
            <person name="Hua S.X."/>
        </authorList>
    </citation>
    <scope>NUCLEOTIDE SEQUENCE [LARGE SCALE GENOMIC DNA]</scope>
    <source>
        <strain evidence="2">IBT 19404</strain>
    </source>
</reference>
<evidence type="ECO:0008006" key="3">
    <source>
        <dbReference type="Google" id="ProtNLM"/>
    </source>
</evidence>
<name>A0A2J5HMZ7_9EURO</name>
<sequence>MGFWKFITHLLGRIVRFFARVDEKKLYGLDHAILNMEVPPPSMWMNMGYWKHTDSFHEACEALLDQVLIAANILDEDQTATGKCAAVIPAPIAADSTTHSQRQKQRQRHVKLIDVGIGCGDQTLYLTRKLSRPASAPAQESGGHPDDKPLFDSYVGITIAESQADYARERLLKTTSASDNSSAPGTVPDVKIFAADAADPLSWGSDLTQAVLDNSGSGPGEEKTELAQPRATKVEEHQTWLLALDTLYHFKPSRKPLLKFARQDMRASFMAFDLLMSDRASLRDRLILRSMCLVTGIPYSNFMTRKEYEDMLVEAGYERDMIDMRDISEHVFGGIARDIWKKDEVLKMYGVSMGMGQYRGAAKVFHWWARSGVVRGFVVVARLGDS</sequence>
<evidence type="ECO:0000313" key="1">
    <source>
        <dbReference type="EMBL" id="PLN78577.1"/>
    </source>
</evidence>
<accession>A0A2J5HMZ7</accession>
<dbReference type="EMBL" id="KZ559574">
    <property type="protein sequence ID" value="PLN78577.1"/>
    <property type="molecule type" value="Genomic_DNA"/>
</dbReference>
<gene>
    <name evidence="1" type="ORF">BDW42DRAFT_202031</name>
</gene>
<keyword evidence="2" id="KW-1185">Reference proteome</keyword>
<dbReference type="SUPFAM" id="SSF53335">
    <property type="entry name" value="S-adenosyl-L-methionine-dependent methyltransferases"/>
    <property type="match status" value="1"/>
</dbReference>
<organism evidence="1 2">
    <name type="scientific">Aspergillus taichungensis</name>
    <dbReference type="NCBI Taxonomy" id="482145"/>
    <lineage>
        <taxon>Eukaryota</taxon>
        <taxon>Fungi</taxon>
        <taxon>Dikarya</taxon>
        <taxon>Ascomycota</taxon>
        <taxon>Pezizomycotina</taxon>
        <taxon>Eurotiomycetes</taxon>
        <taxon>Eurotiomycetidae</taxon>
        <taxon>Eurotiales</taxon>
        <taxon>Aspergillaceae</taxon>
        <taxon>Aspergillus</taxon>
        <taxon>Aspergillus subgen. Circumdati</taxon>
    </lineage>
</organism>
<dbReference type="Gene3D" id="3.40.50.150">
    <property type="entry name" value="Vaccinia Virus protein VP39"/>
    <property type="match status" value="1"/>
</dbReference>
<dbReference type="InterPro" id="IPR029063">
    <property type="entry name" value="SAM-dependent_MTases_sf"/>
</dbReference>
<protein>
    <recommendedName>
        <fullName evidence="3">S-adenosyl-L-methionine-dependent methyltransferase</fullName>
    </recommendedName>
</protein>